<accession>A0A3B0C7N8</accession>
<sequence>MVHHRSLSDQSRFSSVFHSLQIGKLLREAGIRKSFGLPALAVFQLLFSLVFEGRNWFRLLESSRGSSLPGKDVVYRFLNHPHFAWRDFLHSLCLSV</sequence>
<dbReference type="EMBL" id="RBAH01000013">
    <property type="protein sequence ID" value="RKN82063.1"/>
    <property type="molecule type" value="Genomic_DNA"/>
</dbReference>
<keyword evidence="2" id="KW-1185">Reference proteome</keyword>
<organism evidence="1 2">
    <name type="scientific">Paenibacillus ginsengarvi</name>
    <dbReference type="NCBI Taxonomy" id="400777"/>
    <lineage>
        <taxon>Bacteria</taxon>
        <taxon>Bacillati</taxon>
        <taxon>Bacillota</taxon>
        <taxon>Bacilli</taxon>
        <taxon>Bacillales</taxon>
        <taxon>Paenibacillaceae</taxon>
        <taxon>Paenibacillus</taxon>
    </lineage>
</organism>
<comment type="caution">
    <text evidence="1">The sequence shown here is derived from an EMBL/GenBank/DDBJ whole genome shotgun (WGS) entry which is preliminary data.</text>
</comment>
<evidence type="ECO:0000313" key="2">
    <source>
        <dbReference type="Proteomes" id="UP000282311"/>
    </source>
</evidence>
<dbReference type="Proteomes" id="UP000282311">
    <property type="component" value="Unassembled WGS sequence"/>
</dbReference>
<feature type="non-terminal residue" evidence="1">
    <location>
        <position position="96"/>
    </location>
</feature>
<dbReference type="AlphaFoldDB" id="A0A3B0C7N8"/>
<reference evidence="1 2" key="1">
    <citation type="journal article" date="2007" name="Int. J. Syst. Evol. Microbiol.">
        <title>Paenibacillus ginsengarvi sp. nov., isolated from soil from ginseng cultivation.</title>
        <authorList>
            <person name="Yoon M.H."/>
            <person name="Ten L.N."/>
            <person name="Im W.T."/>
        </authorList>
    </citation>
    <scope>NUCLEOTIDE SEQUENCE [LARGE SCALE GENOMIC DNA]</scope>
    <source>
        <strain evidence="1 2">KCTC 13059</strain>
    </source>
</reference>
<name>A0A3B0C7N8_9BACL</name>
<gene>
    <name evidence="1" type="ORF">D7M11_18920</name>
</gene>
<evidence type="ECO:0000313" key="1">
    <source>
        <dbReference type="EMBL" id="RKN82063.1"/>
    </source>
</evidence>
<proteinExistence type="predicted"/>
<protein>
    <submittedName>
        <fullName evidence="1">IS4 family transposase</fullName>
    </submittedName>
</protein>